<dbReference type="AlphaFoldDB" id="A0AAD5IFB7"/>
<gene>
    <name evidence="19" type="ORF">LWI28_003241</name>
</gene>
<dbReference type="GO" id="GO:0030247">
    <property type="term" value="F:polysaccharide binding"/>
    <property type="evidence" value="ECO:0007669"/>
    <property type="project" value="InterPro"/>
</dbReference>
<dbReference type="GO" id="GO:0005524">
    <property type="term" value="F:ATP binding"/>
    <property type="evidence" value="ECO:0007669"/>
    <property type="project" value="UniProtKB-UniRule"/>
</dbReference>
<dbReference type="InterPro" id="IPR011009">
    <property type="entry name" value="Kinase-like_dom_sf"/>
</dbReference>
<dbReference type="FunFam" id="1.10.510.10:FF:000590">
    <property type="entry name" value="PR5-like receptor kinase"/>
    <property type="match status" value="1"/>
</dbReference>
<dbReference type="InterPro" id="IPR025287">
    <property type="entry name" value="WAK_GUB"/>
</dbReference>
<reference evidence="19" key="2">
    <citation type="submission" date="2023-02" db="EMBL/GenBank/DDBJ databases">
        <authorList>
            <person name="Swenson N.G."/>
            <person name="Wegrzyn J.L."/>
            <person name="Mcevoy S.L."/>
        </authorList>
    </citation>
    <scope>NUCLEOTIDE SEQUENCE</scope>
    <source>
        <strain evidence="19">91603</strain>
        <tissue evidence="19">Leaf</tissue>
    </source>
</reference>
<accession>A0AAD5IFB7</accession>
<dbReference type="GO" id="GO:0004674">
    <property type="term" value="F:protein serine/threonine kinase activity"/>
    <property type="evidence" value="ECO:0007669"/>
    <property type="project" value="UniProtKB-KW"/>
</dbReference>
<keyword evidence="4" id="KW-0808">Transferase</keyword>
<comment type="catalytic activity">
    <reaction evidence="13">
        <text>L-threonyl-[protein] + ATP = O-phospho-L-threonyl-[protein] + ADP + H(+)</text>
        <dbReference type="Rhea" id="RHEA:46608"/>
        <dbReference type="Rhea" id="RHEA-COMP:11060"/>
        <dbReference type="Rhea" id="RHEA-COMP:11605"/>
        <dbReference type="ChEBI" id="CHEBI:15378"/>
        <dbReference type="ChEBI" id="CHEBI:30013"/>
        <dbReference type="ChEBI" id="CHEBI:30616"/>
        <dbReference type="ChEBI" id="CHEBI:61977"/>
        <dbReference type="ChEBI" id="CHEBI:456216"/>
        <dbReference type="EC" id="2.7.11.1"/>
    </reaction>
</comment>
<proteinExistence type="predicted"/>
<feature type="transmembrane region" description="Helical" evidence="17">
    <location>
        <begin position="252"/>
        <end position="273"/>
    </location>
</feature>
<keyword evidence="8" id="KW-0418">Kinase</keyword>
<dbReference type="InterPro" id="IPR032872">
    <property type="entry name" value="WAK_assoc_C"/>
</dbReference>
<dbReference type="Pfam" id="PF14380">
    <property type="entry name" value="WAK_assoc"/>
    <property type="match status" value="1"/>
</dbReference>
<feature type="transmembrane region" description="Helical" evidence="17">
    <location>
        <begin position="6"/>
        <end position="25"/>
    </location>
</feature>
<dbReference type="EMBL" id="JAJSOW010000106">
    <property type="protein sequence ID" value="KAI9159914.1"/>
    <property type="molecule type" value="Genomic_DNA"/>
</dbReference>
<evidence type="ECO:0000256" key="5">
    <source>
        <dbReference type="ARBA" id="ARBA00022692"/>
    </source>
</evidence>
<evidence type="ECO:0000256" key="4">
    <source>
        <dbReference type="ARBA" id="ARBA00022679"/>
    </source>
</evidence>
<evidence type="ECO:0000256" key="12">
    <source>
        <dbReference type="ARBA" id="ARBA00023180"/>
    </source>
</evidence>
<evidence type="ECO:0000313" key="20">
    <source>
        <dbReference type="Proteomes" id="UP001064489"/>
    </source>
</evidence>
<keyword evidence="11 17" id="KW-0472">Membrane</keyword>
<dbReference type="PROSITE" id="PS00107">
    <property type="entry name" value="PROTEIN_KINASE_ATP"/>
    <property type="match status" value="1"/>
</dbReference>
<name>A0AAD5IFB7_ACENE</name>
<feature type="region of interest" description="Disordered" evidence="16">
    <location>
        <begin position="1006"/>
        <end position="1031"/>
    </location>
</feature>
<dbReference type="PROSITE" id="PS00108">
    <property type="entry name" value="PROTEIN_KINASE_ST"/>
    <property type="match status" value="1"/>
</dbReference>
<dbReference type="Pfam" id="PF00069">
    <property type="entry name" value="Pkinase"/>
    <property type="match status" value="1"/>
</dbReference>
<feature type="domain" description="Protein kinase" evidence="18">
    <location>
        <begin position="314"/>
        <end position="603"/>
    </location>
</feature>
<dbReference type="InterPro" id="IPR008271">
    <property type="entry name" value="Ser/Thr_kinase_AS"/>
</dbReference>
<dbReference type="InterPro" id="IPR029058">
    <property type="entry name" value="AB_hydrolase_fold"/>
</dbReference>
<comment type="catalytic activity">
    <reaction evidence="14">
        <text>L-seryl-[protein] + ATP = O-phospho-L-seryl-[protein] + ADP + H(+)</text>
        <dbReference type="Rhea" id="RHEA:17989"/>
        <dbReference type="Rhea" id="RHEA-COMP:9863"/>
        <dbReference type="Rhea" id="RHEA-COMP:11604"/>
        <dbReference type="ChEBI" id="CHEBI:15378"/>
        <dbReference type="ChEBI" id="CHEBI:29999"/>
        <dbReference type="ChEBI" id="CHEBI:30616"/>
        <dbReference type="ChEBI" id="CHEBI:83421"/>
        <dbReference type="ChEBI" id="CHEBI:456216"/>
        <dbReference type="EC" id="2.7.11.1"/>
    </reaction>
</comment>
<feature type="region of interest" description="Disordered" evidence="16">
    <location>
        <begin position="795"/>
        <end position="856"/>
    </location>
</feature>
<evidence type="ECO:0000256" key="3">
    <source>
        <dbReference type="ARBA" id="ARBA00022527"/>
    </source>
</evidence>
<feature type="binding site" evidence="15">
    <location>
        <position position="342"/>
    </location>
    <ligand>
        <name>ATP</name>
        <dbReference type="ChEBI" id="CHEBI:30616"/>
    </ligand>
</feature>
<evidence type="ECO:0000313" key="19">
    <source>
        <dbReference type="EMBL" id="KAI9159914.1"/>
    </source>
</evidence>
<evidence type="ECO:0000256" key="13">
    <source>
        <dbReference type="ARBA" id="ARBA00047899"/>
    </source>
</evidence>
<dbReference type="SUPFAM" id="SSF56112">
    <property type="entry name" value="Protein kinase-like (PK-like)"/>
    <property type="match status" value="1"/>
</dbReference>
<dbReference type="InterPro" id="IPR000719">
    <property type="entry name" value="Prot_kinase_dom"/>
</dbReference>
<dbReference type="Gene3D" id="3.40.50.1820">
    <property type="entry name" value="alpha/beta hydrolase"/>
    <property type="match status" value="1"/>
</dbReference>
<dbReference type="PROSITE" id="PS50011">
    <property type="entry name" value="PROTEIN_KINASE_DOM"/>
    <property type="match status" value="1"/>
</dbReference>
<feature type="compositionally biased region" description="Low complexity" evidence="16">
    <location>
        <begin position="1017"/>
        <end position="1031"/>
    </location>
</feature>
<evidence type="ECO:0000256" key="16">
    <source>
        <dbReference type="SAM" id="MobiDB-lite"/>
    </source>
</evidence>
<dbReference type="Proteomes" id="UP001064489">
    <property type="component" value="Chromosome 2"/>
</dbReference>
<protein>
    <recommendedName>
        <fullName evidence="2">non-specific serine/threonine protein kinase</fullName>
        <ecNumber evidence="2">2.7.11.1</ecNumber>
    </recommendedName>
</protein>
<organism evidence="19 20">
    <name type="scientific">Acer negundo</name>
    <name type="common">Box elder</name>
    <dbReference type="NCBI Taxonomy" id="4023"/>
    <lineage>
        <taxon>Eukaryota</taxon>
        <taxon>Viridiplantae</taxon>
        <taxon>Streptophyta</taxon>
        <taxon>Embryophyta</taxon>
        <taxon>Tracheophyta</taxon>
        <taxon>Spermatophyta</taxon>
        <taxon>Magnoliopsida</taxon>
        <taxon>eudicotyledons</taxon>
        <taxon>Gunneridae</taxon>
        <taxon>Pentapetalae</taxon>
        <taxon>rosids</taxon>
        <taxon>malvids</taxon>
        <taxon>Sapindales</taxon>
        <taxon>Sapindaceae</taxon>
        <taxon>Hippocastanoideae</taxon>
        <taxon>Acereae</taxon>
        <taxon>Acer</taxon>
    </lineage>
</organism>
<keyword evidence="10 17" id="KW-1133">Transmembrane helix</keyword>
<evidence type="ECO:0000256" key="8">
    <source>
        <dbReference type="ARBA" id="ARBA00022777"/>
    </source>
</evidence>
<comment type="subcellular location">
    <subcellularLocation>
        <location evidence="1">Membrane</location>
        <topology evidence="1">Single-pass type I membrane protein</topology>
    </subcellularLocation>
</comment>
<feature type="compositionally biased region" description="Basic and acidic residues" evidence="16">
    <location>
        <begin position="834"/>
        <end position="856"/>
    </location>
</feature>
<dbReference type="SUPFAM" id="SSF53474">
    <property type="entry name" value="alpha/beta-Hydrolases"/>
    <property type="match status" value="1"/>
</dbReference>
<evidence type="ECO:0000259" key="18">
    <source>
        <dbReference type="PROSITE" id="PS50011"/>
    </source>
</evidence>
<keyword evidence="12" id="KW-0325">Glycoprotein</keyword>
<evidence type="ECO:0000256" key="2">
    <source>
        <dbReference type="ARBA" id="ARBA00012513"/>
    </source>
</evidence>
<dbReference type="PANTHER" id="PTHR27009">
    <property type="entry name" value="RUST RESISTANCE KINASE LR10-RELATED"/>
    <property type="match status" value="1"/>
</dbReference>
<dbReference type="Gene3D" id="1.10.510.10">
    <property type="entry name" value="Transferase(Phosphotransferase) domain 1"/>
    <property type="match status" value="1"/>
</dbReference>
<comment type="caution">
    <text evidence="19">The sequence shown here is derived from an EMBL/GenBank/DDBJ whole genome shotgun (WGS) entry which is preliminary data.</text>
</comment>
<dbReference type="Gene3D" id="3.30.200.20">
    <property type="entry name" value="Phosphorylase Kinase, domain 1"/>
    <property type="match status" value="1"/>
</dbReference>
<evidence type="ECO:0000256" key="1">
    <source>
        <dbReference type="ARBA" id="ARBA00004479"/>
    </source>
</evidence>
<evidence type="ECO:0000256" key="9">
    <source>
        <dbReference type="ARBA" id="ARBA00022840"/>
    </source>
</evidence>
<keyword evidence="6" id="KW-0732">Signal</keyword>
<dbReference type="InterPro" id="IPR045874">
    <property type="entry name" value="LRK10/LRL21-25-like"/>
</dbReference>
<keyword evidence="5 17" id="KW-0812">Transmembrane</keyword>
<dbReference type="InterPro" id="IPR017441">
    <property type="entry name" value="Protein_kinase_ATP_BS"/>
</dbReference>
<dbReference type="FunFam" id="3.30.200.20:FF:000178">
    <property type="entry name" value="serine/threonine-protein kinase PBS1-like"/>
    <property type="match status" value="1"/>
</dbReference>
<evidence type="ECO:0000256" key="17">
    <source>
        <dbReference type="SAM" id="Phobius"/>
    </source>
</evidence>
<evidence type="ECO:0000256" key="7">
    <source>
        <dbReference type="ARBA" id="ARBA00022741"/>
    </source>
</evidence>
<evidence type="ECO:0000256" key="10">
    <source>
        <dbReference type="ARBA" id="ARBA00022989"/>
    </source>
</evidence>
<dbReference type="EC" id="2.7.11.1" evidence="2"/>
<keyword evidence="7 15" id="KW-0547">Nucleotide-binding</keyword>
<evidence type="ECO:0000256" key="6">
    <source>
        <dbReference type="ARBA" id="ARBA00022729"/>
    </source>
</evidence>
<dbReference type="Pfam" id="PF13947">
    <property type="entry name" value="GUB_WAK_bind"/>
    <property type="match status" value="1"/>
</dbReference>
<sequence length="1031" mass="114815">MNSHLFSSSPFLSLVCFLLVVFAKIQSSSSNPYNMYESCKIQFQCGNITAGYPFWGGTQRPWGCGHPELKLNCEHNGVGDVPTMMINEVNYMVLDIKLEDQTLMIARMDYLKPEGICSPVSHNTTINHEIFDYSDGYENVTLLYDCPSNDNQAPPLPYKHCSYKNWSVKAGDHDSGICDASVFFPVPKNLLPREGAGPSDFRQVLGKGFELKWKLGTCALDFNNEKICFCPNQQHGLYHACPGNRKISRIKLVAIVAGSAIAGIVAVVFVTFMCRKNCLSEQTLNDQDVEALVKTYGSLAPKRYNYSDIKKMTNSFAVKLGQGGYGVVYRGKLNDGRIVAIKVLSKSKGNGEEFINEVACISRTSHVNIVDLLGFCYDGTRRALIYEFMPNGSLDKFINQGSLNTNLHLEWETLNRIVIGVARGLEYLHRGCNIRIVHFDIKPHNVLLDEDFCPKISDFGLAKICKKKESIISMLDARGTIGYTAPEVFCRNFGGVSHKSDVYGFGMMVLEMVGVRQRTARDCESNTSEIYFPDWIYKQIEGSNDLTVDGINNEEEEAIARKMILVSLWCIQTNPSDRPSMSKAVEMLEGNVQSLQVPPKPFLQHSSPRSFQLYSSTTSASLSRTPAQQGLTVAFFPLKQPTELNTYADIDAAYKCLKEQYGVKDEQLILYGQSVGSGPTLDLASRLPNLRGVVLHSPILSGMRVLYPVKRTYWFDIYKNIDKIVMVNCPVLVIHGTADEVVDCCHGKQLWELSKEKYDPLWISGGGHCNLELYPEFIRHLKKFVLSLGKSKKDSSASKKTTVDSDSQSKPSDGGPSDTFELGADLPEVSRNSLDSRLEKSKKSNKPEKSRMSTDRVDRFRRKKGLVCGIVSDNSAYLEACGSNVEVAVWQSTIESIDRDQLSGLNQFANNSLCDTCEKSNGVCGYDSDTREFTCYCPDQPYTCTCKSSKGKGFEFHGVVTEEEKELAKKMVLVSMRCIQTIPSDRPSMTKVVEMLEGGMEYLQVPPKPSLASQTRSPQHISPISSSSSTV</sequence>
<evidence type="ECO:0000256" key="15">
    <source>
        <dbReference type="PROSITE-ProRule" id="PRU10141"/>
    </source>
</evidence>
<keyword evidence="3" id="KW-0723">Serine/threonine-protein kinase</keyword>
<dbReference type="SMART" id="SM00220">
    <property type="entry name" value="S_TKc"/>
    <property type="match status" value="1"/>
</dbReference>
<dbReference type="GO" id="GO:0016020">
    <property type="term" value="C:membrane"/>
    <property type="evidence" value="ECO:0007669"/>
    <property type="project" value="UniProtKB-SubCell"/>
</dbReference>
<reference evidence="19" key="1">
    <citation type="journal article" date="2022" name="Plant J.">
        <title>Strategies of tolerance reflected in two North American maple genomes.</title>
        <authorList>
            <person name="McEvoy S.L."/>
            <person name="Sezen U.U."/>
            <person name="Trouern-Trend A."/>
            <person name="McMahon S.M."/>
            <person name="Schaberg P.G."/>
            <person name="Yang J."/>
            <person name="Wegrzyn J.L."/>
            <person name="Swenson N.G."/>
        </authorList>
    </citation>
    <scope>NUCLEOTIDE SEQUENCE</scope>
    <source>
        <strain evidence="19">91603</strain>
    </source>
</reference>
<keyword evidence="20" id="KW-1185">Reference proteome</keyword>
<evidence type="ECO:0000256" key="14">
    <source>
        <dbReference type="ARBA" id="ARBA00048679"/>
    </source>
</evidence>
<evidence type="ECO:0000256" key="11">
    <source>
        <dbReference type="ARBA" id="ARBA00023136"/>
    </source>
</evidence>
<keyword evidence="9 15" id="KW-0067">ATP-binding</keyword>